<dbReference type="AlphaFoldDB" id="A0A380WU90"/>
<evidence type="ECO:0000313" key="2">
    <source>
        <dbReference type="EMBL" id="SUU92558.1"/>
    </source>
</evidence>
<dbReference type="EMBL" id="UFTA01000002">
    <property type="protein sequence ID" value="SUU92558.1"/>
    <property type="molecule type" value="Genomic_DNA"/>
</dbReference>
<name>A0A380WU90_9FIRM</name>
<sequence>MRALISVTDKTGIEELAKNLSDLGIEIVSTGGTYKKLVMQE</sequence>
<evidence type="ECO:0000259" key="1">
    <source>
        <dbReference type="PROSITE" id="PS51855"/>
    </source>
</evidence>
<dbReference type="PROSITE" id="PS51855">
    <property type="entry name" value="MGS"/>
    <property type="match status" value="1"/>
</dbReference>
<dbReference type="Proteomes" id="UP000255124">
    <property type="component" value="Unassembled WGS sequence"/>
</dbReference>
<reference evidence="2 3" key="1">
    <citation type="submission" date="2018-06" db="EMBL/GenBank/DDBJ databases">
        <authorList>
            <consortium name="Pathogen Informatics"/>
            <person name="Doyle S."/>
        </authorList>
    </citation>
    <scope>NUCLEOTIDE SEQUENCE [LARGE SCALE GENOMIC DNA]</scope>
    <source>
        <strain evidence="2 3">NCTC9810</strain>
    </source>
</reference>
<dbReference type="InterPro" id="IPR036914">
    <property type="entry name" value="MGS-like_dom_sf"/>
</dbReference>
<proteinExistence type="predicted"/>
<accession>A0A380WU90</accession>
<dbReference type="SUPFAM" id="SSF52335">
    <property type="entry name" value="Methylglyoxal synthase-like"/>
    <property type="match status" value="1"/>
</dbReference>
<dbReference type="Pfam" id="PF02142">
    <property type="entry name" value="MGS"/>
    <property type="match status" value="1"/>
</dbReference>
<dbReference type="InterPro" id="IPR011607">
    <property type="entry name" value="MGS-like_dom"/>
</dbReference>
<dbReference type="Gene3D" id="3.40.50.1380">
    <property type="entry name" value="Methylglyoxal synthase-like domain"/>
    <property type="match status" value="1"/>
</dbReference>
<evidence type="ECO:0000313" key="3">
    <source>
        <dbReference type="Proteomes" id="UP000255124"/>
    </source>
</evidence>
<protein>
    <submittedName>
        <fullName evidence="2">Bifunctional purine biosynthesis protein PurH</fullName>
    </submittedName>
</protein>
<feature type="domain" description="MGS-like" evidence="1">
    <location>
        <begin position="1"/>
        <end position="41"/>
    </location>
</feature>
<organism evidence="2 3">
    <name type="scientific">Anaerococcus octavius</name>
    <dbReference type="NCBI Taxonomy" id="54007"/>
    <lineage>
        <taxon>Bacteria</taxon>
        <taxon>Bacillati</taxon>
        <taxon>Bacillota</taxon>
        <taxon>Tissierellia</taxon>
        <taxon>Tissierellales</taxon>
        <taxon>Peptoniphilaceae</taxon>
        <taxon>Anaerococcus</taxon>
    </lineage>
</organism>
<gene>
    <name evidence="2" type="primary">purH_2</name>
    <name evidence="2" type="ORF">NCTC9810_00892</name>
</gene>